<feature type="non-terminal residue" evidence="1">
    <location>
        <position position="1"/>
    </location>
</feature>
<evidence type="ECO:0000313" key="2">
    <source>
        <dbReference type="Proteomes" id="UP000823775"/>
    </source>
</evidence>
<keyword evidence="2" id="KW-1185">Reference proteome</keyword>
<reference evidence="1 2" key="1">
    <citation type="journal article" date="2021" name="BMC Genomics">
        <title>Datura genome reveals duplications of psychoactive alkaloid biosynthetic genes and high mutation rate following tissue culture.</title>
        <authorList>
            <person name="Rajewski A."/>
            <person name="Carter-House D."/>
            <person name="Stajich J."/>
            <person name="Litt A."/>
        </authorList>
    </citation>
    <scope>NUCLEOTIDE SEQUENCE [LARGE SCALE GENOMIC DNA]</scope>
    <source>
        <strain evidence="1">AR-01</strain>
    </source>
</reference>
<gene>
    <name evidence="1" type="ORF">HAX54_025381</name>
</gene>
<dbReference type="Proteomes" id="UP000823775">
    <property type="component" value="Unassembled WGS sequence"/>
</dbReference>
<protein>
    <submittedName>
        <fullName evidence="1">Uncharacterized protein</fullName>
    </submittedName>
</protein>
<sequence length="67" mass="7336">ELRKGIVYSSSVKVCNFVFEGKGLLVENPMIANHQNGYGFVASPIVGHHNGYGFAPAPTFSNHQMDR</sequence>
<comment type="caution">
    <text evidence="1">The sequence shown here is derived from an EMBL/GenBank/DDBJ whole genome shotgun (WGS) entry which is preliminary data.</text>
</comment>
<proteinExistence type="predicted"/>
<accession>A0ABS8V269</accession>
<evidence type="ECO:0000313" key="1">
    <source>
        <dbReference type="EMBL" id="MCD9640200.1"/>
    </source>
</evidence>
<organism evidence="1 2">
    <name type="scientific">Datura stramonium</name>
    <name type="common">Jimsonweed</name>
    <name type="synonym">Common thornapple</name>
    <dbReference type="NCBI Taxonomy" id="4076"/>
    <lineage>
        <taxon>Eukaryota</taxon>
        <taxon>Viridiplantae</taxon>
        <taxon>Streptophyta</taxon>
        <taxon>Embryophyta</taxon>
        <taxon>Tracheophyta</taxon>
        <taxon>Spermatophyta</taxon>
        <taxon>Magnoliopsida</taxon>
        <taxon>eudicotyledons</taxon>
        <taxon>Gunneridae</taxon>
        <taxon>Pentapetalae</taxon>
        <taxon>asterids</taxon>
        <taxon>lamiids</taxon>
        <taxon>Solanales</taxon>
        <taxon>Solanaceae</taxon>
        <taxon>Solanoideae</taxon>
        <taxon>Datureae</taxon>
        <taxon>Datura</taxon>
    </lineage>
</organism>
<dbReference type="EMBL" id="JACEIK010003080">
    <property type="protein sequence ID" value="MCD9640200.1"/>
    <property type="molecule type" value="Genomic_DNA"/>
</dbReference>
<name>A0ABS8V269_DATST</name>